<dbReference type="EMBL" id="LT608258">
    <property type="protein sequence ID" value="SCM16230.1"/>
    <property type="molecule type" value="Genomic_DNA"/>
</dbReference>
<keyword evidence="3" id="KW-0813">Transport</keyword>
<dbReference type="AlphaFoldDB" id="A0A0Y9XD80"/>
<evidence type="ECO:0000313" key="16">
    <source>
        <dbReference type="Proteomes" id="UP000516480"/>
    </source>
</evidence>
<dbReference type="EMBL" id="LT614636">
    <property type="protein sequence ID" value="SCN26451.1"/>
    <property type="molecule type" value="Genomic_DNA"/>
</dbReference>
<accession>A0A0Y9XD80</accession>
<evidence type="ECO:0000313" key="12">
    <source>
        <dbReference type="Proteomes" id="UP000069549"/>
    </source>
</evidence>
<dbReference type="Proteomes" id="UP000516480">
    <property type="component" value="Chromosome 10"/>
</dbReference>
<evidence type="ECO:0000313" key="10">
    <source>
        <dbReference type="EMBL" id="SCM18026.1"/>
    </source>
</evidence>
<dbReference type="EMBL" id="LT160030">
    <property type="protein sequence ID" value="CXI56258.1"/>
    <property type="molecule type" value="Genomic_DNA"/>
</dbReference>
<evidence type="ECO:0000313" key="7">
    <source>
        <dbReference type="EMBL" id="CXI56258.1"/>
    </source>
</evidence>
<dbReference type="InterPro" id="IPR028661">
    <property type="entry name" value="Vps29"/>
</dbReference>
<evidence type="ECO:0000256" key="1">
    <source>
        <dbReference type="ARBA" id="ARBA00005945"/>
    </source>
</evidence>
<dbReference type="OrthoDB" id="10258130at2759"/>
<sequence>MSDKLEDIGEFVLVIGDFHSPMRNLGLPDCFKDLLKTDKIKHVLCTGNVGCNENLELLKNIADSVHITKGDMDNNFDFPEKISIKIGDFKISLVHGHQIIPWGDLNALLQWQKEYDSDIIISGHTHKNSINNFEGKYFINPGSATGAFQPWISNPTPSFILMAISKSSIVVYVYEEKNGKMNVEMSELPKHVFNINNNNNMFSNKKSDKL</sequence>
<evidence type="ECO:0000256" key="5">
    <source>
        <dbReference type="RuleBase" id="RU362040"/>
    </source>
</evidence>
<comment type="similarity">
    <text evidence="1 5">Belongs to the VPS29 family.</text>
</comment>
<feature type="domain" description="Calcineurin-like phosphoesterase" evidence="6">
    <location>
        <begin position="12"/>
        <end position="148"/>
    </location>
</feature>
<dbReference type="PANTHER" id="PTHR11124">
    <property type="entry name" value="VACUOLAR SORTING PROTEIN VPS29"/>
    <property type="match status" value="1"/>
</dbReference>
<dbReference type="Proteomes" id="UP000069549">
    <property type="component" value="Chromosome 10"/>
</dbReference>
<dbReference type="Pfam" id="PF12850">
    <property type="entry name" value="Metallophos_2"/>
    <property type="match status" value="1"/>
</dbReference>
<dbReference type="Gene3D" id="3.60.21.10">
    <property type="match status" value="1"/>
</dbReference>
<evidence type="ECO:0000313" key="14">
    <source>
        <dbReference type="Proteomes" id="UP000219974"/>
    </source>
</evidence>
<dbReference type="GO" id="GO:0015031">
    <property type="term" value="P:protein transport"/>
    <property type="evidence" value="ECO:0007669"/>
    <property type="project" value="UniProtKB-KW"/>
</dbReference>
<dbReference type="EMBL" id="LT608274">
    <property type="protein sequence ID" value="SCM18026.1"/>
    <property type="molecule type" value="Genomic_DNA"/>
</dbReference>
<protein>
    <recommendedName>
        <fullName evidence="2 5">Vacuolar protein sorting-associated protein 29</fullName>
    </recommendedName>
</protein>
<dbReference type="GO" id="GO:0005829">
    <property type="term" value="C:cytosol"/>
    <property type="evidence" value="ECO:0007669"/>
    <property type="project" value="GOC"/>
</dbReference>
<reference evidence="7 12" key="1">
    <citation type="submission" date="2016-02" db="EMBL/GenBank/DDBJ databases">
        <authorList>
            <consortium name="Pathogen Informatics"/>
        </authorList>
    </citation>
    <scope>NUCLEOTIDE SEQUENCE [LARGE SCALE GENOMIC DNA]</scope>
    <source>
        <strain evidence="7 12">K173</strain>
        <strain evidence="8 16">NK65 ny</strain>
        <strain evidence="11 15">NK65e</strain>
        <strain evidence="9 13">SP11 Antwerpcl1</strain>
        <strain evidence="10 14">SP11 RLL</strain>
    </source>
</reference>
<evidence type="ECO:0000259" key="6">
    <source>
        <dbReference type="Pfam" id="PF12850"/>
    </source>
</evidence>
<proteinExistence type="inferred from homology"/>
<evidence type="ECO:0000313" key="9">
    <source>
        <dbReference type="EMBL" id="SCM16230.1"/>
    </source>
</evidence>
<dbReference type="GO" id="GO:0031410">
    <property type="term" value="C:cytoplasmic vesicle"/>
    <property type="evidence" value="ECO:0007669"/>
    <property type="project" value="UniProtKB-ARBA"/>
</dbReference>
<evidence type="ECO:0000256" key="2">
    <source>
        <dbReference type="ARBA" id="ARBA00017767"/>
    </source>
</evidence>
<evidence type="ECO:0000313" key="11">
    <source>
        <dbReference type="EMBL" id="SCN26451.1"/>
    </source>
</evidence>
<evidence type="ECO:0000313" key="8">
    <source>
        <dbReference type="EMBL" id="SCL95330.1"/>
    </source>
</evidence>
<dbReference type="Proteomes" id="UP000219974">
    <property type="component" value="Chromosome 10"/>
</dbReference>
<evidence type="ECO:0000313" key="13">
    <source>
        <dbReference type="Proteomes" id="UP000219860"/>
    </source>
</evidence>
<dbReference type="SUPFAM" id="SSF56300">
    <property type="entry name" value="Metallo-dependent phosphatases"/>
    <property type="match status" value="1"/>
</dbReference>
<evidence type="ECO:0000256" key="4">
    <source>
        <dbReference type="ARBA" id="ARBA00022927"/>
    </source>
</evidence>
<evidence type="ECO:0000256" key="3">
    <source>
        <dbReference type="ARBA" id="ARBA00022448"/>
    </source>
</evidence>
<dbReference type="EMBL" id="LT608146">
    <property type="protein sequence ID" value="SCL95330.1"/>
    <property type="molecule type" value="Genomic_DNA"/>
</dbReference>
<dbReference type="NCBIfam" id="TIGR00040">
    <property type="entry name" value="yfcE"/>
    <property type="match status" value="1"/>
</dbReference>
<gene>
    <name evidence="7" type="primary">VPS29</name>
    <name evidence="7" type="ORF">PBK173_000260700</name>
    <name evidence="11" type="ORF">PBNK65E_000253500</name>
    <name evidence="8" type="ORF">PBNK65NY_000252700</name>
    <name evidence="9" type="ORF">PBSP11A_000252500</name>
    <name evidence="10" type="ORF">PBSP11RLL_000252600</name>
</gene>
<dbReference type="FunFam" id="3.60.21.10:FF:000015">
    <property type="entry name" value="Vacuolar protein sorting-associated protein 29"/>
    <property type="match status" value="1"/>
</dbReference>
<dbReference type="InterPro" id="IPR029052">
    <property type="entry name" value="Metallo-depent_PP-like"/>
</dbReference>
<dbReference type="InterPro" id="IPR000979">
    <property type="entry name" value="Phosphodiesterase_MJ0936/Vps29"/>
</dbReference>
<organism evidence="7 12">
    <name type="scientific">Plasmodium berghei</name>
    <dbReference type="NCBI Taxonomy" id="5821"/>
    <lineage>
        <taxon>Eukaryota</taxon>
        <taxon>Sar</taxon>
        <taxon>Alveolata</taxon>
        <taxon>Apicomplexa</taxon>
        <taxon>Aconoidasida</taxon>
        <taxon>Haemosporida</taxon>
        <taxon>Plasmodiidae</taxon>
        <taxon>Plasmodium</taxon>
        <taxon>Plasmodium (Vinckeia)</taxon>
    </lineage>
</organism>
<name>A0A0Y9XD80_PLABE</name>
<dbReference type="Proteomes" id="UP000219860">
    <property type="component" value="Chromosome 10"/>
</dbReference>
<dbReference type="Proteomes" id="UP000220214">
    <property type="component" value="Chromosome 10"/>
</dbReference>
<dbReference type="GO" id="GO:0042147">
    <property type="term" value="P:retrograde transport, endosome to Golgi"/>
    <property type="evidence" value="ECO:0007669"/>
    <property type="project" value="InterPro"/>
</dbReference>
<dbReference type="InterPro" id="IPR024654">
    <property type="entry name" value="Calcineurin-like_PHP_lpxH"/>
</dbReference>
<keyword evidence="4" id="KW-0653">Protein transport</keyword>
<evidence type="ECO:0000313" key="15">
    <source>
        <dbReference type="Proteomes" id="UP000220214"/>
    </source>
</evidence>
<dbReference type="VEuPathDB" id="PlasmoDB:PBANKA_1035500"/>
<dbReference type="GO" id="GO:0030904">
    <property type="term" value="C:retromer complex"/>
    <property type="evidence" value="ECO:0007669"/>
    <property type="project" value="InterPro"/>
</dbReference>
<dbReference type="CDD" id="cd07394">
    <property type="entry name" value="MPP_Vps29"/>
    <property type="match status" value="1"/>
</dbReference>